<dbReference type="InterPro" id="IPR050772">
    <property type="entry name" value="Hydratase-Decarb/MhpD_sf"/>
</dbReference>
<dbReference type="Gene3D" id="3.90.850.10">
    <property type="entry name" value="Fumarylacetoacetase-like, C-terminal domain"/>
    <property type="match status" value="1"/>
</dbReference>
<proteinExistence type="predicted"/>
<accession>A0ABU7LPL9</accession>
<dbReference type="PANTHER" id="PTHR30143">
    <property type="entry name" value="ACID HYDRATASE"/>
    <property type="match status" value="1"/>
</dbReference>
<organism evidence="1 2">
    <name type="scientific">Hyphobacterium lacteum</name>
    <dbReference type="NCBI Taxonomy" id="3116575"/>
    <lineage>
        <taxon>Bacteria</taxon>
        <taxon>Pseudomonadati</taxon>
        <taxon>Pseudomonadota</taxon>
        <taxon>Alphaproteobacteria</taxon>
        <taxon>Maricaulales</taxon>
        <taxon>Maricaulaceae</taxon>
        <taxon>Hyphobacterium</taxon>
    </lineage>
</organism>
<dbReference type="RefSeq" id="WP_330198526.1">
    <property type="nucleotide sequence ID" value="NZ_JAZDRP010000003.1"/>
</dbReference>
<dbReference type="SUPFAM" id="SSF56529">
    <property type="entry name" value="FAH"/>
    <property type="match status" value="1"/>
</dbReference>
<dbReference type="Proteomes" id="UP001354971">
    <property type="component" value="Unassembled WGS sequence"/>
</dbReference>
<keyword evidence="2" id="KW-1185">Reference proteome</keyword>
<dbReference type="InterPro" id="IPR036663">
    <property type="entry name" value="Fumarylacetoacetase_C_sf"/>
</dbReference>
<sequence>MTADALAAFITDHRRARRTVDTFPADIAPKTEADGARAALAQIDGIPAGWKLGGTNTHTRNVFSVQRAYFGPLKAAEIAKGEGSEIALKGLIAPKVEPEICVAFAADLDPHTHGGDIAALRALLDHVALGLEIPDTILADPPGAGVWSLVADRCAAGALVLGERLPASALEELEGLPAVMTAADGEASEGHGDWMIGGALAGVSETLESLRSVVDRIPAGTVIATGGLARAKPFTAGVTTFTAGRYSVSARAV</sequence>
<dbReference type="PANTHER" id="PTHR30143:SF0">
    <property type="entry name" value="2-KETO-4-PENTENOATE HYDRATASE"/>
    <property type="match status" value="1"/>
</dbReference>
<protein>
    <recommendedName>
        <fullName evidence="3">2-keto-4-pentenoate hydratase</fullName>
    </recommendedName>
</protein>
<evidence type="ECO:0000313" key="2">
    <source>
        <dbReference type="Proteomes" id="UP001354971"/>
    </source>
</evidence>
<evidence type="ECO:0000313" key="1">
    <source>
        <dbReference type="EMBL" id="MEE2525866.1"/>
    </source>
</evidence>
<reference evidence="1 2" key="1">
    <citation type="submission" date="2024-01" db="EMBL/GenBank/DDBJ databases">
        <title>Hyphobacterium bacterium isolated from marine sediment.</title>
        <authorList>
            <person name="Zhao S."/>
        </authorList>
    </citation>
    <scope>NUCLEOTIDE SEQUENCE [LARGE SCALE GENOMIC DNA]</scope>
    <source>
        <strain evidence="2">HN65</strain>
    </source>
</reference>
<comment type="caution">
    <text evidence="1">The sequence shown here is derived from an EMBL/GenBank/DDBJ whole genome shotgun (WGS) entry which is preliminary data.</text>
</comment>
<dbReference type="EMBL" id="JAZDRP010000003">
    <property type="protein sequence ID" value="MEE2525866.1"/>
    <property type="molecule type" value="Genomic_DNA"/>
</dbReference>
<name>A0ABU7LPL9_9PROT</name>
<gene>
    <name evidence="1" type="ORF">V0U79_05765</name>
</gene>
<evidence type="ECO:0008006" key="3">
    <source>
        <dbReference type="Google" id="ProtNLM"/>
    </source>
</evidence>